<dbReference type="PROSITE" id="PS51257">
    <property type="entry name" value="PROKAR_LIPOPROTEIN"/>
    <property type="match status" value="1"/>
</dbReference>
<dbReference type="Proteomes" id="UP000183940">
    <property type="component" value="Unassembled WGS sequence"/>
</dbReference>
<protein>
    <recommendedName>
        <fullName evidence="5">DUF5666 domain-containing protein</fullName>
    </recommendedName>
</protein>
<feature type="chain" id="PRO_5012115022" description="DUF5666 domain-containing protein" evidence="2">
    <location>
        <begin position="25"/>
        <end position="398"/>
    </location>
</feature>
<feature type="compositionally biased region" description="Polar residues" evidence="1">
    <location>
        <begin position="85"/>
        <end position="106"/>
    </location>
</feature>
<name>A0A1L9QNP0_9CYAN</name>
<dbReference type="STRING" id="1925591.BI308_17570"/>
<proteinExistence type="predicted"/>
<keyword evidence="4" id="KW-1185">Reference proteome</keyword>
<feature type="compositionally biased region" description="Pro residues" evidence="1">
    <location>
        <begin position="143"/>
        <end position="152"/>
    </location>
</feature>
<feature type="compositionally biased region" description="Low complexity" evidence="1">
    <location>
        <begin position="40"/>
        <end position="51"/>
    </location>
</feature>
<organism evidence="3 4">
    <name type="scientific">Roseofilum reptotaenium AO1-A</name>
    <dbReference type="NCBI Taxonomy" id="1925591"/>
    <lineage>
        <taxon>Bacteria</taxon>
        <taxon>Bacillati</taxon>
        <taxon>Cyanobacteriota</taxon>
        <taxon>Cyanophyceae</taxon>
        <taxon>Desertifilales</taxon>
        <taxon>Desertifilaceae</taxon>
        <taxon>Roseofilum</taxon>
    </lineage>
</organism>
<comment type="caution">
    <text evidence="3">The sequence shown here is derived from an EMBL/GenBank/DDBJ whole genome shotgun (WGS) entry which is preliminary data.</text>
</comment>
<feature type="signal peptide" evidence="2">
    <location>
        <begin position="1"/>
        <end position="24"/>
    </location>
</feature>
<keyword evidence="2" id="KW-0732">Signal</keyword>
<dbReference type="EMBL" id="MLAW01000034">
    <property type="protein sequence ID" value="OJJ24284.1"/>
    <property type="molecule type" value="Genomic_DNA"/>
</dbReference>
<feature type="compositionally biased region" description="Gly residues" evidence="1">
    <location>
        <begin position="121"/>
        <end position="133"/>
    </location>
</feature>
<feature type="region of interest" description="Disordered" evidence="1">
    <location>
        <begin position="25"/>
        <end position="164"/>
    </location>
</feature>
<sequence>MRPSFLVLFLSVLTLGLSSCGLIGGGGDEPAAEAPPPEPVAAVPQTTPPEGTDTEGTEGEAPAEVFPEEEEPEAQEPPAPPPPQSTLEQSTNVEDRVQSVSNTTGQKDPFNPPGIIITGGSENGGADNGGPAGGIPPIIVEASPPPTPPTPPNNAGGGSDNEAVAPAIPTIAPLSIPELPQVEPPPNLGIDPRFQPVVPQVPFNPGPPPPNTARAVEVSAVVQVGQVVKAIVKSPGEETRYVGVGEYIGGGSVYVKNIDVYSPAEPVVVLEEYGQEVTRAVGAAPLPEIAMPEPPTAGGDTGDTIIKGIKISGLMLNGSSISGRVINTTDKPVLVRMIRIRLEGTDGTLISETSLSGPSASLRPGQQGFIDGGVVNTRGYPPEQIRVEIQDIEVEEAE</sequence>
<dbReference type="AlphaFoldDB" id="A0A1L9QNP0"/>
<evidence type="ECO:0000313" key="4">
    <source>
        <dbReference type="Proteomes" id="UP000183940"/>
    </source>
</evidence>
<gene>
    <name evidence="3" type="ORF">BI308_17570</name>
</gene>
<evidence type="ECO:0000256" key="2">
    <source>
        <dbReference type="SAM" id="SignalP"/>
    </source>
</evidence>
<accession>A0A1L9QNP0</accession>
<feature type="compositionally biased region" description="Pro residues" evidence="1">
    <location>
        <begin position="75"/>
        <end position="84"/>
    </location>
</feature>
<evidence type="ECO:0000256" key="1">
    <source>
        <dbReference type="SAM" id="MobiDB-lite"/>
    </source>
</evidence>
<evidence type="ECO:0000313" key="3">
    <source>
        <dbReference type="EMBL" id="OJJ24284.1"/>
    </source>
</evidence>
<reference evidence="3" key="1">
    <citation type="submission" date="2016-10" db="EMBL/GenBank/DDBJ databases">
        <title>CRISPR-Cas defence system in Roseofilum reptotaenium: evidence of a bacteriophage-cyanobacterium arms race in the coral black band disease.</title>
        <authorList>
            <person name="Buerger P."/>
            <person name="Wood-Charlson E.M."/>
            <person name="Weynberg K.D."/>
            <person name="Willis B."/>
            <person name="Van Oppen M.J."/>
        </authorList>
    </citation>
    <scope>NUCLEOTIDE SEQUENCE [LARGE SCALE GENOMIC DNA]</scope>
    <source>
        <strain evidence="3">AO1-A</strain>
    </source>
</reference>
<evidence type="ECO:0008006" key="5">
    <source>
        <dbReference type="Google" id="ProtNLM"/>
    </source>
</evidence>